<dbReference type="EMBL" id="SZYD01000008">
    <property type="protein sequence ID" value="KAD5508912.1"/>
    <property type="molecule type" value="Genomic_DNA"/>
</dbReference>
<sequence length="438" mass="48488">MASSSSNLDGSIPLNTLMHMLTIKLSSSNYLLWKNQMIPVLSYQNLLSHVDGSSPTPPSTITLDNKSSPNPDYASWHLADQRSIIILQASLTEEAVTVVVGLTTARQIWLALENAYGNSSIDRVHNIRDQLRLLVKGTKTVAEFGRVFKGLCDQLAAIGHPLAEADQLHWFLCGLGPSFETFSTAIRASRPPPIFSDLLARAESHELFIRALHGSSTPSVAFHASSNSLSGDHGGRSSSGSYSGDINRNQLSIIHSRTVQAGNTDINDPNVIGSFSNGAIHWIVRHGPDDGRLNKQREKILSFDVKDEAFLEMVLPNGGEKEGSGFWCLGDLKGCLYAVYGGDGVDMDVWVMKEYGVERSWSNVIKVDWNRIPCDYGMIPVCFTFTHEEDAYDVVLDLDAWNMVRCNLKENSIKTFKKCSIDWHFWVVYTETLVSPYG</sequence>
<proteinExistence type="predicted"/>
<dbReference type="Proteomes" id="UP000326396">
    <property type="component" value="Linkage Group LG16"/>
</dbReference>
<dbReference type="Pfam" id="PF14223">
    <property type="entry name" value="Retrotran_gag_2"/>
    <property type="match status" value="1"/>
</dbReference>
<comment type="caution">
    <text evidence="1">The sequence shown here is derived from an EMBL/GenBank/DDBJ whole genome shotgun (WGS) entry which is preliminary data.</text>
</comment>
<protein>
    <recommendedName>
        <fullName evidence="3">Retrotransposon Copia-like N-terminal domain-containing protein</fullName>
    </recommendedName>
</protein>
<evidence type="ECO:0008006" key="3">
    <source>
        <dbReference type="Google" id="ProtNLM"/>
    </source>
</evidence>
<evidence type="ECO:0000313" key="1">
    <source>
        <dbReference type="EMBL" id="KAD5508912.1"/>
    </source>
</evidence>
<dbReference type="AlphaFoldDB" id="A0A5N6P1Z5"/>
<dbReference type="OrthoDB" id="1845088at2759"/>
<evidence type="ECO:0000313" key="2">
    <source>
        <dbReference type="Proteomes" id="UP000326396"/>
    </source>
</evidence>
<keyword evidence="2" id="KW-1185">Reference proteome</keyword>
<name>A0A5N6P1Z5_9ASTR</name>
<dbReference type="PANTHER" id="PTHR47481:SF3">
    <property type="entry name" value="GAG-POLYPEPTIDE OF LTR COPIA-TYPE-RELATED"/>
    <property type="match status" value="1"/>
</dbReference>
<organism evidence="1 2">
    <name type="scientific">Mikania micrantha</name>
    <name type="common">bitter vine</name>
    <dbReference type="NCBI Taxonomy" id="192012"/>
    <lineage>
        <taxon>Eukaryota</taxon>
        <taxon>Viridiplantae</taxon>
        <taxon>Streptophyta</taxon>
        <taxon>Embryophyta</taxon>
        <taxon>Tracheophyta</taxon>
        <taxon>Spermatophyta</taxon>
        <taxon>Magnoliopsida</taxon>
        <taxon>eudicotyledons</taxon>
        <taxon>Gunneridae</taxon>
        <taxon>Pentapetalae</taxon>
        <taxon>asterids</taxon>
        <taxon>campanulids</taxon>
        <taxon>Asterales</taxon>
        <taxon>Asteraceae</taxon>
        <taxon>Asteroideae</taxon>
        <taxon>Heliantheae alliance</taxon>
        <taxon>Eupatorieae</taxon>
        <taxon>Mikania</taxon>
    </lineage>
</organism>
<dbReference type="PANTHER" id="PTHR47481">
    <property type="match status" value="1"/>
</dbReference>
<gene>
    <name evidence="1" type="ORF">E3N88_16615</name>
</gene>
<accession>A0A5N6P1Z5</accession>
<reference evidence="1 2" key="1">
    <citation type="submission" date="2019-05" db="EMBL/GenBank/DDBJ databases">
        <title>Mikania micrantha, genome provides insights into the molecular mechanism of rapid growth.</title>
        <authorList>
            <person name="Liu B."/>
        </authorList>
    </citation>
    <scope>NUCLEOTIDE SEQUENCE [LARGE SCALE GENOMIC DNA]</scope>
    <source>
        <strain evidence="1">NLD-2019</strain>
        <tissue evidence="1">Leaf</tissue>
    </source>
</reference>